<dbReference type="EMBL" id="LVHI01000004">
    <property type="protein sequence ID" value="OAK56419.1"/>
    <property type="molecule type" value="Genomic_DNA"/>
</dbReference>
<keyword evidence="1" id="KW-0378">Hydrolase</keyword>
<dbReference type="GO" id="GO:0006281">
    <property type="term" value="P:DNA repair"/>
    <property type="evidence" value="ECO:0007669"/>
    <property type="project" value="InterPro"/>
</dbReference>
<organism evidence="1 2">
    <name type="scientific">Rhodococcoides kyotonense</name>
    <dbReference type="NCBI Taxonomy" id="398843"/>
    <lineage>
        <taxon>Bacteria</taxon>
        <taxon>Bacillati</taxon>
        <taxon>Actinomycetota</taxon>
        <taxon>Actinomycetes</taxon>
        <taxon>Mycobacteriales</taxon>
        <taxon>Nocardiaceae</taxon>
        <taxon>Rhodococcoides</taxon>
    </lineage>
</organism>
<gene>
    <name evidence="1" type="ORF">A3K89_16485</name>
</gene>
<name>A0A177YMH6_9NOCA</name>
<keyword evidence="1" id="KW-0255">Endonuclease</keyword>
<keyword evidence="2" id="KW-1185">Reference proteome</keyword>
<dbReference type="GO" id="GO:0004519">
    <property type="term" value="F:endonuclease activity"/>
    <property type="evidence" value="ECO:0007669"/>
    <property type="project" value="UniProtKB-KW"/>
</dbReference>
<keyword evidence="1" id="KW-0540">Nuclease</keyword>
<protein>
    <submittedName>
        <fullName evidence="1">Endonuclease</fullName>
    </submittedName>
</protein>
<dbReference type="RefSeq" id="WP_068421940.1">
    <property type="nucleotide sequence ID" value="NZ_LVHI01000004.1"/>
</dbReference>
<reference evidence="1 2" key="1">
    <citation type="submission" date="2016-03" db="EMBL/GenBank/DDBJ databases">
        <title>Genome sequence of Rhodococcus kyotonensis KB10.</title>
        <authorList>
            <person name="Jeong H."/>
            <person name="Hong C.E."/>
            <person name="Jo S.H."/>
            <person name="Park J.M."/>
        </authorList>
    </citation>
    <scope>NUCLEOTIDE SEQUENCE [LARGE SCALE GENOMIC DNA]</scope>
    <source>
        <strain evidence="1 2">KB10</strain>
    </source>
</reference>
<evidence type="ECO:0000313" key="1">
    <source>
        <dbReference type="EMBL" id="OAK56419.1"/>
    </source>
</evidence>
<dbReference type="Gene3D" id="1.10.340.30">
    <property type="entry name" value="Hypothetical protein, domain 2"/>
    <property type="match status" value="1"/>
</dbReference>
<sequence>MTSHRDTVDQLMADSTTYAEEADITLHDKPSPLFELLVLSLLLSTRISASIAVAAARELWASGYRTPKKMADAGWQDLVDALGRGHYKRYDESTATRLQKLGARVGDEYGGDLRGLAEKADGDVGTAKKLIQEFEGIGPTGSDIFLREVQDVWPWVGPYFDEKTLDEAKKLGLPTDRDELAGLVPKGEAAAFAAALIREALR</sequence>
<comment type="caution">
    <text evidence="1">The sequence shown here is derived from an EMBL/GenBank/DDBJ whole genome shotgun (WGS) entry which is preliminary data.</text>
</comment>
<proteinExistence type="predicted"/>
<dbReference type="Proteomes" id="UP000077519">
    <property type="component" value="Unassembled WGS sequence"/>
</dbReference>
<dbReference type="AlphaFoldDB" id="A0A177YMH6"/>
<accession>A0A177YMH6</accession>
<dbReference type="SUPFAM" id="SSF48150">
    <property type="entry name" value="DNA-glycosylase"/>
    <property type="match status" value="1"/>
</dbReference>
<dbReference type="InterPro" id="IPR011257">
    <property type="entry name" value="DNA_glycosylase"/>
</dbReference>
<evidence type="ECO:0000313" key="2">
    <source>
        <dbReference type="Proteomes" id="UP000077519"/>
    </source>
</evidence>